<dbReference type="InterPro" id="IPR000917">
    <property type="entry name" value="Sulfatase_N"/>
</dbReference>
<dbReference type="CDD" id="cd16147">
    <property type="entry name" value="G6S"/>
    <property type="match status" value="1"/>
</dbReference>
<dbReference type="GO" id="GO:0032836">
    <property type="term" value="P:glomerular basement membrane development"/>
    <property type="evidence" value="ECO:0007669"/>
    <property type="project" value="TreeGrafter"/>
</dbReference>
<evidence type="ECO:0000256" key="10">
    <source>
        <dbReference type="ARBA" id="ARBA00022837"/>
    </source>
</evidence>
<feature type="chain" id="PRO_5028205255" description="Arylsulfatase" evidence="20">
    <location>
        <begin position="23"/>
        <end position="937"/>
    </location>
</feature>
<evidence type="ECO:0000256" key="1">
    <source>
        <dbReference type="ARBA" id="ARBA00001913"/>
    </source>
</evidence>
<dbReference type="AlphaFoldDB" id="A0A6P6CNY7"/>
<dbReference type="InterPro" id="IPR024607">
    <property type="entry name" value="Sulfatase_CS"/>
</dbReference>
<feature type="compositionally biased region" description="Polar residues" evidence="19">
    <location>
        <begin position="900"/>
        <end position="909"/>
    </location>
</feature>
<evidence type="ECO:0000256" key="12">
    <source>
        <dbReference type="ARBA" id="ARBA00023180"/>
    </source>
</evidence>
<evidence type="ECO:0000256" key="2">
    <source>
        <dbReference type="ARBA" id="ARBA00004240"/>
    </source>
</evidence>
<dbReference type="CTD" id="23213"/>
<dbReference type="GO" id="GO:0005783">
    <property type="term" value="C:endoplasmic reticulum"/>
    <property type="evidence" value="ECO:0007669"/>
    <property type="project" value="UniProtKB-SubCell"/>
</dbReference>
<evidence type="ECO:0000259" key="21">
    <source>
        <dbReference type="Pfam" id="PF00884"/>
    </source>
</evidence>
<dbReference type="PANTHER" id="PTHR43108:SF1">
    <property type="entry name" value="EXTRACELLULAR SULFATASE SULF-1"/>
    <property type="match status" value="1"/>
</dbReference>
<keyword evidence="9" id="KW-0256">Endoplasmic reticulum</keyword>
<evidence type="ECO:0000256" key="11">
    <source>
        <dbReference type="ARBA" id="ARBA00023034"/>
    </source>
</evidence>
<dbReference type="RefSeq" id="XP_023389059.1">
    <property type="nucleotide sequence ID" value="XM_023533291.1"/>
</dbReference>
<organism evidence="23 24">
    <name type="scientific">Pteropus vampyrus</name>
    <name type="common">Large flying fox</name>
    <dbReference type="NCBI Taxonomy" id="132908"/>
    <lineage>
        <taxon>Eukaryota</taxon>
        <taxon>Metazoa</taxon>
        <taxon>Chordata</taxon>
        <taxon>Craniata</taxon>
        <taxon>Vertebrata</taxon>
        <taxon>Euteleostomi</taxon>
        <taxon>Mammalia</taxon>
        <taxon>Eutheria</taxon>
        <taxon>Laurasiatheria</taxon>
        <taxon>Chiroptera</taxon>
        <taxon>Yinpterochiroptera</taxon>
        <taxon>Pteropodoidea</taxon>
        <taxon>Pteropodidae</taxon>
        <taxon>Pteropodinae</taxon>
        <taxon>Pteropus</taxon>
    </lineage>
</organism>
<comment type="catalytic activity">
    <reaction evidence="18">
        <text>an aryl sulfate + H2O = a phenol + sulfate + H(+)</text>
        <dbReference type="Rhea" id="RHEA:17261"/>
        <dbReference type="ChEBI" id="CHEBI:15377"/>
        <dbReference type="ChEBI" id="CHEBI:15378"/>
        <dbReference type="ChEBI" id="CHEBI:16189"/>
        <dbReference type="ChEBI" id="CHEBI:33853"/>
        <dbReference type="ChEBI" id="CHEBI:140317"/>
        <dbReference type="EC" id="3.1.6.1"/>
    </reaction>
</comment>
<dbReference type="KEGG" id="pvp:105295100"/>
<dbReference type="EC" id="3.1.6.14" evidence="15"/>
<dbReference type="SUPFAM" id="SSF53649">
    <property type="entry name" value="Alkaline phosphatase-like"/>
    <property type="match status" value="1"/>
</dbReference>
<evidence type="ECO:0000256" key="15">
    <source>
        <dbReference type="ARBA" id="ARBA00035027"/>
    </source>
</evidence>
<comment type="cofactor">
    <cofactor evidence="1">
        <name>Ca(2+)</name>
        <dbReference type="ChEBI" id="CHEBI:29108"/>
    </cofactor>
</comment>
<evidence type="ECO:0000256" key="4">
    <source>
        <dbReference type="ARBA" id="ARBA00004348"/>
    </source>
</evidence>
<dbReference type="GO" id="GO:0005795">
    <property type="term" value="C:Golgi stack"/>
    <property type="evidence" value="ECO:0007669"/>
    <property type="project" value="UniProtKB-SubCell"/>
</dbReference>
<feature type="region of interest" description="Disordered" evidence="19">
    <location>
        <begin position="561"/>
        <end position="597"/>
    </location>
</feature>
<feature type="domain" description="Sulfatase N-terminal" evidence="21">
    <location>
        <begin position="43"/>
        <end position="373"/>
    </location>
</feature>
<dbReference type="FunFam" id="3.40.720.10:FF:000003">
    <property type="entry name" value="Extracellular sulfatase"/>
    <property type="match status" value="1"/>
</dbReference>
<dbReference type="GO" id="GO:0004065">
    <property type="term" value="F:arylsulfatase activity"/>
    <property type="evidence" value="ECO:0007669"/>
    <property type="project" value="UniProtKB-EC"/>
</dbReference>
<dbReference type="GeneID" id="105295100"/>
<dbReference type="GO" id="GO:0046872">
    <property type="term" value="F:metal ion binding"/>
    <property type="evidence" value="ECO:0007669"/>
    <property type="project" value="UniProtKB-KW"/>
</dbReference>
<dbReference type="GO" id="GO:0008449">
    <property type="term" value="F:N-acetylglucosamine-6-sulfatase activity"/>
    <property type="evidence" value="ECO:0007669"/>
    <property type="project" value="UniProtKB-EC"/>
</dbReference>
<evidence type="ECO:0000256" key="9">
    <source>
        <dbReference type="ARBA" id="ARBA00022824"/>
    </source>
</evidence>
<evidence type="ECO:0000313" key="23">
    <source>
        <dbReference type="Proteomes" id="UP000515202"/>
    </source>
</evidence>
<keyword evidence="7 20" id="KW-0732">Signal</keyword>
<evidence type="ECO:0000256" key="17">
    <source>
        <dbReference type="ARBA" id="ARBA00035044"/>
    </source>
</evidence>
<proteinExistence type="inferred from homology"/>
<comment type="subcellular location">
    <subcellularLocation>
        <location evidence="3">Cell surface</location>
    </subcellularLocation>
    <subcellularLocation>
        <location evidence="2">Endoplasmic reticulum</location>
    </subcellularLocation>
    <subcellularLocation>
        <location evidence="4">Golgi apparatus</location>
        <location evidence="4">Golgi stack</location>
    </subcellularLocation>
</comment>
<reference evidence="24" key="1">
    <citation type="submission" date="2025-08" db="UniProtKB">
        <authorList>
            <consortium name="RefSeq"/>
        </authorList>
    </citation>
    <scope>IDENTIFICATION</scope>
    <source>
        <tissue evidence="24">Kidney</tissue>
    </source>
</reference>
<sequence>MKSSCWVLVWAVLGAELLGSLCSTARSPRFRGRIQQERKNIRPNIILVLTDDQDVELGSLQVMNKTRKIMEHGGATFSNAFVTTPMCCPSRSSMLTGKYVHNHNVYTNNENCSSSSWQAMHEPRTFAVYLNNTGYRTAFFGKYLNEYNGSYIPPGWREWLGLIKNSRFYNYTVCRNGIKEKHGFDYAKDYFTDLITNESINYFKMSKRMYPHRPVMMVISHAAPHGPEDSAPQFSKLYPNASQHITPSYNYAPNMDKHWIMQYTGPMLPIHMEFTNVLHRKRLQTLMSVDDSVERLYNMLVETGELENTYIIYTADHGYHIGQFGLVKGKSMPYDFDIRVPFFIRGPSVEPGSVVPQIVLNIDLAPTILDIAGLDPPPDVDGKSVLKLLDLEKPGNRFRTNKKAKIWRDTFLVERGKFLRKKEDSSKNIQQSNHLPKYERVKELCQQSRYQTACEQPGQKWQCIEDTSGKLRIHKCKGSGDLLPVRQSTRNLYSRGFHDKDKECSCGESGYRASRSQRKSQRQFLRNQGTPKYKPRFVHTRQTRSLSVEFEGEIYDINLEEEELQAPRPRSIAKRHDEGRNGPGGRQAASGGDGDAMLAHSGNAVGLPTTVRVTHKCFILPNDTIHCERELYQSAKAWKDHKAYIDKEIEALQDKIKNLREVRGHQDSYGMDGKVNLPSLPADVNWQGLEDLYGVNESIYEYRRNYRLSLVDWTNYLKDVDRVFALLNSHHEQNKANKSARSGGVSAVSAELSVPAEMASAESDADPSRTVGGAPHLTLPADLRTLHLNRPTFSPENKLEWNNDIPEVNHLNSEHWRNHKTDGWMEREETNHRETDFSGHGVAELAQEPRPGLQPAGRPQKELPRDGGPGEDVFEDRLYLPVRSDVGPLHQTVQVSTLEEAVNSSSTDSKWNEVEENLGSGSLQTREGSTSFPLSSD</sequence>
<keyword evidence="10" id="KW-0106">Calcium</keyword>
<accession>A0A6P6CNY7</accession>
<comment type="catalytic activity">
    <reaction evidence="13">
        <text>Hydrolysis of the 6-sulfate groups of the N-acetyl-D-glucosamine 6-sulfate units of heparan sulfate and keratan sulfate.</text>
        <dbReference type="EC" id="3.1.6.14"/>
    </reaction>
</comment>
<gene>
    <name evidence="24" type="primary">SULF1</name>
</gene>
<evidence type="ECO:0000256" key="19">
    <source>
        <dbReference type="SAM" id="MobiDB-lite"/>
    </source>
</evidence>
<feature type="signal peptide" evidence="20">
    <location>
        <begin position="1"/>
        <end position="22"/>
    </location>
</feature>
<dbReference type="Proteomes" id="UP000515202">
    <property type="component" value="Unplaced"/>
</dbReference>
<dbReference type="OrthoDB" id="96314at2759"/>
<dbReference type="GO" id="GO:0005539">
    <property type="term" value="F:glycosaminoglycan binding"/>
    <property type="evidence" value="ECO:0007669"/>
    <property type="project" value="TreeGrafter"/>
</dbReference>
<comment type="similarity">
    <text evidence="5">Belongs to the sulfatase family.</text>
</comment>
<feature type="region of interest" description="Disordered" evidence="19">
    <location>
        <begin position="756"/>
        <end position="777"/>
    </location>
</feature>
<evidence type="ECO:0000256" key="13">
    <source>
        <dbReference type="ARBA" id="ARBA00034997"/>
    </source>
</evidence>
<evidence type="ECO:0000256" key="16">
    <source>
        <dbReference type="ARBA" id="ARBA00035041"/>
    </source>
</evidence>
<evidence type="ECO:0000256" key="5">
    <source>
        <dbReference type="ARBA" id="ARBA00008779"/>
    </source>
</evidence>
<feature type="domain" description="Extracellular sulfatase C-terminal" evidence="22">
    <location>
        <begin position="534"/>
        <end position="665"/>
    </location>
</feature>
<dbReference type="GO" id="GO:0005886">
    <property type="term" value="C:plasma membrane"/>
    <property type="evidence" value="ECO:0007669"/>
    <property type="project" value="TreeGrafter"/>
</dbReference>
<name>A0A6P6CNY7_PTEVA</name>
<dbReference type="InterPro" id="IPR017850">
    <property type="entry name" value="Alkaline_phosphatase_core_sf"/>
</dbReference>
<feature type="compositionally biased region" description="Polar residues" evidence="19">
    <location>
        <begin position="919"/>
        <end position="937"/>
    </location>
</feature>
<evidence type="ECO:0000256" key="18">
    <source>
        <dbReference type="ARBA" id="ARBA00048030"/>
    </source>
</evidence>
<feature type="region of interest" description="Disordered" evidence="19">
    <location>
        <begin position="900"/>
        <end position="937"/>
    </location>
</feature>
<dbReference type="PANTHER" id="PTHR43108">
    <property type="entry name" value="N-ACETYLGLUCOSAMINE-6-SULFATASE FAMILY MEMBER"/>
    <property type="match status" value="1"/>
</dbReference>
<dbReference type="InterPro" id="IPR024609">
    <property type="entry name" value="Extracellular_sulfatase_C"/>
</dbReference>
<evidence type="ECO:0000256" key="14">
    <source>
        <dbReference type="ARBA" id="ARBA00035026"/>
    </source>
</evidence>
<keyword evidence="23" id="KW-1185">Reference proteome</keyword>
<dbReference type="Gene3D" id="3.40.720.10">
    <property type="entry name" value="Alkaline Phosphatase, subunit A"/>
    <property type="match status" value="1"/>
</dbReference>
<evidence type="ECO:0000256" key="7">
    <source>
        <dbReference type="ARBA" id="ARBA00022729"/>
    </source>
</evidence>
<keyword evidence="8" id="KW-0378">Hydrolase</keyword>
<dbReference type="Pfam" id="PF12548">
    <property type="entry name" value="DUF3740"/>
    <property type="match status" value="1"/>
</dbReference>
<dbReference type="GO" id="GO:0030177">
    <property type="term" value="P:positive regulation of Wnt signaling pathway"/>
    <property type="evidence" value="ECO:0007669"/>
    <property type="project" value="TreeGrafter"/>
</dbReference>
<evidence type="ECO:0000256" key="3">
    <source>
        <dbReference type="ARBA" id="ARBA00004241"/>
    </source>
</evidence>
<protein>
    <recommendedName>
        <fullName evidence="16">Arylsulfatase</fullName>
        <ecNumber evidence="14">3.1.6.1</ecNumber>
        <ecNumber evidence="15">3.1.6.14</ecNumber>
    </recommendedName>
    <alternativeName>
        <fullName evidence="17">N-acetylglucosamine-6-sulfatase</fullName>
    </alternativeName>
</protein>
<dbReference type="PROSITE" id="PS00523">
    <property type="entry name" value="SULFATASE_1"/>
    <property type="match status" value="1"/>
</dbReference>
<feature type="region of interest" description="Disordered" evidence="19">
    <location>
        <begin position="508"/>
        <end position="535"/>
    </location>
</feature>
<evidence type="ECO:0000313" key="24">
    <source>
        <dbReference type="RefSeq" id="XP_023389059.1"/>
    </source>
</evidence>
<keyword evidence="11" id="KW-0333">Golgi apparatus</keyword>
<evidence type="ECO:0000256" key="8">
    <source>
        <dbReference type="ARBA" id="ARBA00022801"/>
    </source>
</evidence>
<dbReference type="GO" id="GO:0010575">
    <property type="term" value="P:positive regulation of vascular endothelial growth factor production"/>
    <property type="evidence" value="ECO:0007669"/>
    <property type="project" value="TreeGrafter"/>
</dbReference>
<dbReference type="GO" id="GO:0040037">
    <property type="term" value="P:negative regulation of fibroblast growth factor receptor signaling pathway"/>
    <property type="evidence" value="ECO:0007669"/>
    <property type="project" value="TreeGrafter"/>
</dbReference>
<evidence type="ECO:0000256" key="20">
    <source>
        <dbReference type="SAM" id="SignalP"/>
    </source>
</evidence>
<evidence type="ECO:0000259" key="22">
    <source>
        <dbReference type="Pfam" id="PF12548"/>
    </source>
</evidence>
<evidence type="ECO:0000256" key="6">
    <source>
        <dbReference type="ARBA" id="ARBA00022723"/>
    </source>
</evidence>
<keyword evidence="6" id="KW-0479">Metal-binding</keyword>
<dbReference type="GO" id="GO:0030201">
    <property type="term" value="P:heparan sulfate proteoglycan metabolic process"/>
    <property type="evidence" value="ECO:0007669"/>
    <property type="project" value="TreeGrafter"/>
</dbReference>
<dbReference type="EC" id="3.1.6.1" evidence="14"/>
<feature type="region of interest" description="Disordered" evidence="19">
    <location>
        <begin position="848"/>
        <end position="873"/>
    </location>
</feature>
<dbReference type="Pfam" id="PF00884">
    <property type="entry name" value="Sulfatase"/>
    <property type="match status" value="1"/>
</dbReference>
<keyword evidence="12" id="KW-0325">Glycoprotein</keyword>
<dbReference type="GO" id="GO:0009986">
    <property type="term" value="C:cell surface"/>
    <property type="evidence" value="ECO:0007669"/>
    <property type="project" value="UniProtKB-SubCell"/>
</dbReference>